<dbReference type="InterPro" id="IPR001544">
    <property type="entry name" value="Aminotrans_IV"/>
</dbReference>
<dbReference type="InterPro" id="IPR043132">
    <property type="entry name" value="BCAT-like_C"/>
</dbReference>
<dbReference type="AlphaFoldDB" id="A0A844LYD2"/>
<keyword evidence="2" id="KW-0032">Aminotransferase</keyword>
<dbReference type="Gene3D" id="3.30.470.10">
    <property type="match status" value="1"/>
</dbReference>
<accession>A0A844LYD2</accession>
<dbReference type="SUPFAM" id="SSF56752">
    <property type="entry name" value="D-aminoacid aminotransferase-like PLP-dependent enzymes"/>
    <property type="match status" value="1"/>
</dbReference>
<dbReference type="RefSeq" id="WP_155586753.1">
    <property type="nucleotide sequence ID" value="NZ_WFKQ01000001.1"/>
</dbReference>
<dbReference type="GO" id="GO:0008696">
    <property type="term" value="F:4-amino-4-deoxychorismate lyase activity"/>
    <property type="evidence" value="ECO:0007669"/>
    <property type="project" value="TreeGrafter"/>
</dbReference>
<evidence type="ECO:0000313" key="3">
    <source>
        <dbReference type="Proteomes" id="UP000442109"/>
    </source>
</evidence>
<comment type="caution">
    <text evidence="2">The sequence shown here is derived from an EMBL/GenBank/DDBJ whole genome shotgun (WGS) entry which is preliminary data.</text>
</comment>
<evidence type="ECO:0000256" key="1">
    <source>
        <dbReference type="ARBA" id="ARBA00009320"/>
    </source>
</evidence>
<dbReference type="PANTHER" id="PTHR42743">
    <property type="entry name" value="AMINO-ACID AMINOTRANSFERASE"/>
    <property type="match status" value="1"/>
</dbReference>
<keyword evidence="2" id="KW-0808">Transferase</keyword>
<dbReference type="InterPro" id="IPR050571">
    <property type="entry name" value="Class-IV_PLP-Dep_Aminotrnsfr"/>
</dbReference>
<dbReference type="OrthoDB" id="9805628at2"/>
<gene>
    <name evidence="2" type="ORF">GB996_02675</name>
</gene>
<dbReference type="InterPro" id="IPR036038">
    <property type="entry name" value="Aminotransferase-like"/>
</dbReference>
<dbReference type="PANTHER" id="PTHR42743:SF2">
    <property type="entry name" value="AMINODEOXYCHORISMATE LYASE"/>
    <property type="match status" value="1"/>
</dbReference>
<dbReference type="InterPro" id="IPR043131">
    <property type="entry name" value="BCAT-like_N"/>
</dbReference>
<keyword evidence="3" id="KW-1185">Reference proteome</keyword>
<sequence length="326" mass="35749">MSHAMQWYQMSDTGLVAWDKSASDTAPNLRALAYGDGFFTTMGVYDGSLLWQSYHQARLRSHCHALNLSLPTPTSEALWQALQACAANITHGLIKIIISRPTQSVRGYAYSTSTEHNEALIWVGIMPSDILAQQQARFLDLPLGIKAPSAHLSGSLGQVILQQPATIATCLQSRLASFPAPLAGLKSLNRLDGVMIAGELQRMKQQYPKLTEALVADMAGNWVEGVMSNVFYQLTSDDDHIKHQWFTPPIEASGVRGTMRQVIIDRLAALGQPVVLRALQDADLLSLEALFFCNAVRGVMPVRELIVGNQWLELSLSVFNSNSVCT</sequence>
<protein>
    <submittedName>
        <fullName evidence="2">Branched-chain amino acid aminotransferase</fullName>
    </submittedName>
</protein>
<comment type="similarity">
    <text evidence="1">Belongs to the class-IV pyridoxal-phosphate-dependent aminotransferase family.</text>
</comment>
<dbReference type="Gene3D" id="3.20.10.10">
    <property type="entry name" value="D-amino Acid Aminotransferase, subunit A, domain 2"/>
    <property type="match status" value="1"/>
</dbReference>
<dbReference type="Pfam" id="PF01063">
    <property type="entry name" value="Aminotran_4"/>
    <property type="match status" value="1"/>
</dbReference>
<organism evidence="2 3">
    <name type="scientific">Psychrobacter sanguinis</name>
    <dbReference type="NCBI Taxonomy" id="861445"/>
    <lineage>
        <taxon>Bacteria</taxon>
        <taxon>Pseudomonadati</taxon>
        <taxon>Pseudomonadota</taxon>
        <taxon>Gammaproteobacteria</taxon>
        <taxon>Moraxellales</taxon>
        <taxon>Moraxellaceae</taxon>
        <taxon>Psychrobacter</taxon>
    </lineage>
</organism>
<dbReference type="GO" id="GO:0005829">
    <property type="term" value="C:cytosol"/>
    <property type="evidence" value="ECO:0007669"/>
    <property type="project" value="TreeGrafter"/>
</dbReference>
<name>A0A844LYD2_9GAMM</name>
<dbReference type="GO" id="GO:0008153">
    <property type="term" value="P:4-aminobenzoate biosynthetic process"/>
    <property type="evidence" value="ECO:0007669"/>
    <property type="project" value="TreeGrafter"/>
</dbReference>
<dbReference type="Proteomes" id="UP000442109">
    <property type="component" value="Unassembled WGS sequence"/>
</dbReference>
<dbReference type="GO" id="GO:0008483">
    <property type="term" value="F:transaminase activity"/>
    <property type="evidence" value="ECO:0007669"/>
    <property type="project" value="UniProtKB-KW"/>
</dbReference>
<reference evidence="2 3" key="1">
    <citation type="journal article" date="2019" name="PLoS ONE">
        <title>Pup mortality in New Zealand sea lions (Phocarctos hookeri) at Enderby Island, Auckland Islands, 2013-18.</title>
        <authorList>
            <person name="Michael S.A."/>
            <person name="Hayman D.T.S."/>
            <person name="Gray R."/>
            <person name="Zhang J."/>
            <person name="Rogers L."/>
            <person name="Roe W.D."/>
        </authorList>
    </citation>
    <scope>NUCLEOTIDE SEQUENCE [LARGE SCALE GENOMIC DNA]</scope>
    <source>
        <strain evidence="2 3">SM868</strain>
    </source>
</reference>
<evidence type="ECO:0000313" key="2">
    <source>
        <dbReference type="EMBL" id="MUG31691.1"/>
    </source>
</evidence>
<dbReference type="EMBL" id="WFKQ01000001">
    <property type="protein sequence ID" value="MUG31691.1"/>
    <property type="molecule type" value="Genomic_DNA"/>
</dbReference>
<proteinExistence type="inferred from homology"/>